<accession>A0A8D0H1C0</accession>
<evidence type="ECO:0000313" key="3">
    <source>
        <dbReference type="Proteomes" id="UP000694392"/>
    </source>
</evidence>
<feature type="compositionally biased region" description="Basic and acidic residues" evidence="1">
    <location>
        <begin position="60"/>
        <end position="70"/>
    </location>
</feature>
<feature type="compositionally biased region" description="Low complexity" evidence="1">
    <location>
        <begin position="71"/>
        <end position="95"/>
    </location>
</feature>
<organism evidence="2 3">
    <name type="scientific">Sphenodon punctatus</name>
    <name type="common">Tuatara</name>
    <name type="synonym">Hatteria punctata</name>
    <dbReference type="NCBI Taxonomy" id="8508"/>
    <lineage>
        <taxon>Eukaryota</taxon>
        <taxon>Metazoa</taxon>
        <taxon>Chordata</taxon>
        <taxon>Craniata</taxon>
        <taxon>Vertebrata</taxon>
        <taxon>Euteleostomi</taxon>
        <taxon>Lepidosauria</taxon>
        <taxon>Sphenodontia</taxon>
        <taxon>Sphenodontidae</taxon>
        <taxon>Sphenodon</taxon>
    </lineage>
</organism>
<evidence type="ECO:0000313" key="2">
    <source>
        <dbReference type="Ensembl" id="ENSSPUP00000017077.1"/>
    </source>
</evidence>
<sequence length="182" mass="19758">DARLNSSPQKPLDLKQLKQRAAAIPPIISEGFPEGTLQSGSAKPQVPHHALALYQQQITKAHESAREDTVQGKQQQQAEKEQPPSSSPRGKSRSPAGVEKEEKPAHLLLLPEGQKLGGEQVAASCWPPVLPYQVSARDVIRTSPHAESHLFQYNPPGLPIPLNLHESSRPGLQRLSAISNPP</sequence>
<dbReference type="Proteomes" id="UP000694392">
    <property type="component" value="Unplaced"/>
</dbReference>
<feature type="region of interest" description="Disordered" evidence="1">
    <location>
        <begin position="25"/>
        <end position="112"/>
    </location>
</feature>
<keyword evidence="3" id="KW-1185">Reference proteome</keyword>
<proteinExistence type="predicted"/>
<evidence type="ECO:0000256" key="1">
    <source>
        <dbReference type="SAM" id="MobiDB-lite"/>
    </source>
</evidence>
<name>A0A8D0H1C0_SPHPU</name>
<protein>
    <submittedName>
        <fullName evidence="2">Uncharacterized protein</fullName>
    </submittedName>
</protein>
<dbReference type="Ensembl" id="ENSSPUT00000018197.1">
    <property type="protein sequence ID" value="ENSSPUP00000017077.1"/>
    <property type="gene ID" value="ENSSPUG00000013230.1"/>
</dbReference>
<reference evidence="2" key="1">
    <citation type="submission" date="2025-08" db="UniProtKB">
        <authorList>
            <consortium name="Ensembl"/>
        </authorList>
    </citation>
    <scope>IDENTIFICATION</scope>
</reference>
<reference evidence="2" key="2">
    <citation type="submission" date="2025-09" db="UniProtKB">
        <authorList>
            <consortium name="Ensembl"/>
        </authorList>
    </citation>
    <scope>IDENTIFICATION</scope>
</reference>
<dbReference type="AlphaFoldDB" id="A0A8D0H1C0"/>
<dbReference type="GeneTree" id="ENSGT00940000159022"/>